<dbReference type="GO" id="GO:0008880">
    <property type="term" value="F:glucuronate isomerase activity"/>
    <property type="evidence" value="ECO:0007669"/>
    <property type="project" value="UniProtKB-EC"/>
</dbReference>
<dbReference type="PANTHER" id="PTHR30068:SF4">
    <property type="entry name" value="URONATE ISOMERASE"/>
    <property type="match status" value="1"/>
</dbReference>
<dbReference type="Proteomes" id="UP000784880">
    <property type="component" value="Unassembled WGS sequence"/>
</dbReference>
<keyword evidence="3" id="KW-1185">Reference proteome</keyword>
<dbReference type="EMBL" id="JAHQCS010000151">
    <property type="protein sequence ID" value="MBU9713818.1"/>
    <property type="molecule type" value="Genomic_DNA"/>
</dbReference>
<sequence length="470" mass="54060">MKSFINEDFLLTSESSKILYHDYAKEMPIYDYHCHLSPKEIAENKSFKNITEIWLDGDHYKWRALRALGINEKYITGDAGDYEKFKQWAKSVPYTIGNPLYHWTHLELKRYFHTDVLLSEDTAEEVWNRCNGMLKDPTLSAQKIIESSNVKVIGTTDDPVDDLRYHKLIKEDKNIKTKVLPTFRPDLAIELRKPGFMDYVTELGNVSEVKITNYSTLLQAIEKRASYFHEVGCRISDHGLEVLPFEECTDEEAATIFSKAFNGETITNMEELKYKTNILMYLGRLYHSLGWAMQLHLGPLRDNSQRMFARVGPNTGFDSINDFTLAKSLNGYLNGLDRTNELPKTIIYSLNPTHNYVIATACGNFQTEGIRGKVQFGSGWWFNDQKDGMLRQMTDLSSIGLLSTFVGMLTDSRSFLSYTRHEYFRRLLCQLVGGWIDSGEAPKDYPLLGKIIKDISYNNATEYFDINVDA</sequence>
<dbReference type="PANTHER" id="PTHR30068">
    <property type="entry name" value="URONATE ISOMERASE"/>
    <property type="match status" value="1"/>
</dbReference>
<comment type="caution">
    <text evidence="2">The sequence shown here is derived from an EMBL/GenBank/DDBJ whole genome shotgun (WGS) entry which is preliminary data.</text>
</comment>
<comment type="catalytic activity">
    <reaction evidence="1">
        <text>aldehydo-D-galacturonate = keto-D-tagaturonate</text>
        <dbReference type="Rhea" id="RHEA:27702"/>
        <dbReference type="ChEBI" id="CHEBI:12952"/>
        <dbReference type="ChEBI" id="CHEBI:17886"/>
    </reaction>
</comment>
<dbReference type="Pfam" id="PF02614">
    <property type="entry name" value="UxaC"/>
    <property type="match status" value="1"/>
</dbReference>
<evidence type="ECO:0000313" key="3">
    <source>
        <dbReference type="Proteomes" id="UP000784880"/>
    </source>
</evidence>
<keyword evidence="1 2" id="KW-0413">Isomerase</keyword>
<dbReference type="EC" id="5.3.1.12" evidence="1"/>
<name>A0ABS6JJJ7_9BACI</name>
<protein>
    <recommendedName>
        <fullName evidence="1">Uronate isomerase</fullName>
        <ecNumber evidence="1">5.3.1.12</ecNumber>
    </recommendedName>
    <alternativeName>
        <fullName evidence="1">Glucuronate isomerase</fullName>
    </alternativeName>
    <alternativeName>
        <fullName evidence="1">Uronic isomerase</fullName>
    </alternativeName>
</protein>
<dbReference type="RefSeq" id="WP_217067958.1">
    <property type="nucleotide sequence ID" value="NZ_JAHQCS010000151.1"/>
</dbReference>
<evidence type="ECO:0000313" key="2">
    <source>
        <dbReference type="EMBL" id="MBU9713818.1"/>
    </source>
</evidence>
<reference evidence="2 3" key="1">
    <citation type="submission" date="2021-06" db="EMBL/GenBank/DDBJ databases">
        <title>Bacillus sp. RD4P76, an endophyte from a halophyte.</title>
        <authorList>
            <person name="Sun J.-Q."/>
        </authorList>
    </citation>
    <scope>NUCLEOTIDE SEQUENCE [LARGE SCALE GENOMIC DNA]</scope>
    <source>
        <strain evidence="2 3">CGMCC 1.15917</strain>
    </source>
</reference>
<comment type="similarity">
    <text evidence="1">Belongs to the metallo-dependent hydrolases superfamily. Uronate isomerase family.</text>
</comment>
<proteinExistence type="inferred from homology"/>
<gene>
    <name evidence="1 2" type="primary">uxaC</name>
    <name evidence="2" type="ORF">KS419_18985</name>
</gene>
<comment type="pathway">
    <text evidence="1">Carbohydrate metabolism; pentose and glucuronate interconversion.</text>
</comment>
<accession>A0ABS6JJJ7</accession>
<dbReference type="InterPro" id="IPR003766">
    <property type="entry name" value="Uronate_isomerase"/>
</dbReference>
<comment type="catalytic activity">
    <reaction evidence="1">
        <text>D-glucuronate = D-fructuronate</text>
        <dbReference type="Rhea" id="RHEA:13049"/>
        <dbReference type="ChEBI" id="CHEBI:58720"/>
        <dbReference type="ChEBI" id="CHEBI:59863"/>
        <dbReference type="EC" id="5.3.1.12"/>
    </reaction>
</comment>
<dbReference type="NCBIfam" id="NF002794">
    <property type="entry name" value="PRK02925.1"/>
    <property type="match status" value="1"/>
</dbReference>
<organism evidence="2 3">
    <name type="scientific">Evansella tamaricis</name>
    <dbReference type="NCBI Taxonomy" id="2069301"/>
    <lineage>
        <taxon>Bacteria</taxon>
        <taxon>Bacillati</taxon>
        <taxon>Bacillota</taxon>
        <taxon>Bacilli</taxon>
        <taxon>Bacillales</taxon>
        <taxon>Bacillaceae</taxon>
        <taxon>Evansella</taxon>
    </lineage>
</organism>
<evidence type="ECO:0000256" key="1">
    <source>
        <dbReference type="HAMAP-Rule" id="MF_00675"/>
    </source>
</evidence>
<dbReference type="HAMAP" id="MF_00675">
    <property type="entry name" value="UxaC"/>
    <property type="match status" value="1"/>
</dbReference>